<dbReference type="AlphaFoldDB" id="K5UT05"/>
<dbReference type="InParanoid" id="K5UT05"/>
<keyword evidence="1" id="KW-0812">Transmembrane</keyword>
<feature type="transmembrane region" description="Helical" evidence="1">
    <location>
        <begin position="154"/>
        <end position="176"/>
    </location>
</feature>
<evidence type="ECO:0000313" key="4">
    <source>
        <dbReference type="Proteomes" id="UP000008370"/>
    </source>
</evidence>
<dbReference type="EMBL" id="JH930474">
    <property type="protein sequence ID" value="EKM53086.1"/>
    <property type="molecule type" value="Genomic_DNA"/>
</dbReference>
<evidence type="ECO:0000259" key="2">
    <source>
        <dbReference type="Pfam" id="PF20152"/>
    </source>
</evidence>
<feature type="transmembrane region" description="Helical" evidence="1">
    <location>
        <begin position="29"/>
        <end position="51"/>
    </location>
</feature>
<name>K5UT05_PHACS</name>
<dbReference type="HOGENOM" id="CLU_046025_5_4_1"/>
<dbReference type="KEGG" id="pco:PHACADRAFT_210805"/>
<organism evidence="3 4">
    <name type="scientific">Phanerochaete carnosa (strain HHB-10118-sp)</name>
    <name type="common">White-rot fungus</name>
    <name type="synonym">Peniophora carnosa</name>
    <dbReference type="NCBI Taxonomy" id="650164"/>
    <lineage>
        <taxon>Eukaryota</taxon>
        <taxon>Fungi</taxon>
        <taxon>Dikarya</taxon>
        <taxon>Basidiomycota</taxon>
        <taxon>Agaricomycotina</taxon>
        <taxon>Agaricomycetes</taxon>
        <taxon>Polyporales</taxon>
        <taxon>Phanerochaetaceae</taxon>
        <taxon>Phanerochaete</taxon>
    </lineage>
</organism>
<accession>K5UT05</accession>
<dbReference type="OrthoDB" id="2749860at2759"/>
<feature type="transmembrane region" description="Helical" evidence="1">
    <location>
        <begin position="188"/>
        <end position="215"/>
    </location>
</feature>
<evidence type="ECO:0000313" key="3">
    <source>
        <dbReference type="EMBL" id="EKM53086.1"/>
    </source>
</evidence>
<dbReference type="PANTHER" id="PTHR40465">
    <property type="entry name" value="CHROMOSOME 1, WHOLE GENOME SHOTGUN SEQUENCE"/>
    <property type="match status" value="1"/>
</dbReference>
<dbReference type="InterPro" id="IPR045339">
    <property type="entry name" value="DUF6534"/>
</dbReference>
<keyword evidence="1" id="KW-0472">Membrane</keyword>
<sequence length="318" mass="35387">MSELASPTSTPPSLQPVTLHFDNTLSVTLVVEILVAMLYGIISVQVYNYFYGGPRDDLFLKRTIFFLWILESVYVAFNSGTVYYLAVTNFVNPLALTRVPRSWVASMLSGYLIEVTVTWLKFPSYQELEQRFAVRMPLLSDFTLILKYTKWVWYTVYSLQAFTDCAIAATLCTMLIRRRTGFKRTNSIIRTLIIYTINTCALTSSVSIASVATYAGMPHNFVFVNLAIVLPMLISNSLLALLNSRDALYDTHAVQIESIHLSRLAGIINHSAPSGGTRVAHTHDEVAKDREAAEISDIVGAPNSSCDSESQASRWAGV</sequence>
<protein>
    <recommendedName>
        <fullName evidence="2">DUF6534 domain-containing protein</fullName>
    </recommendedName>
</protein>
<reference evidence="3 4" key="1">
    <citation type="journal article" date="2012" name="BMC Genomics">
        <title>Comparative genomics of the white-rot fungi, Phanerochaete carnosa and P. chrysosporium, to elucidate the genetic basis of the distinct wood types they colonize.</title>
        <authorList>
            <person name="Suzuki H."/>
            <person name="MacDonald J."/>
            <person name="Syed K."/>
            <person name="Salamov A."/>
            <person name="Hori C."/>
            <person name="Aerts A."/>
            <person name="Henrissat B."/>
            <person name="Wiebenga A."/>
            <person name="vanKuyk P.A."/>
            <person name="Barry K."/>
            <person name="Lindquist E."/>
            <person name="LaButti K."/>
            <person name="Lapidus A."/>
            <person name="Lucas S."/>
            <person name="Coutinho P."/>
            <person name="Gong Y."/>
            <person name="Samejima M."/>
            <person name="Mahadevan R."/>
            <person name="Abou-Zaid M."/>
            <person name="de Vries R.P."/>
            <person name="Igarashi K."/>
            <person name="Yadav J.S."/>
            <person name="Grigoriev I.V."/>
            <person name="Master E.R."/>
        </authorList>
    </citation>
    <scope>NUCLEOTIDE SEQUENCE [LARGE SCALE GENOMIC DNA]</scope>
    <source>
        <strain evidence="3 4">HHB-10118-sp</strain>
    </source>
</reference>
<dbReference type="PANTHER" id="PTHR40465:SF1">
    <property type="entry name" value="DUF6534 DOMAIN-CONTAINING PROTEIN"/>
    <property type="match status" value="1"/>
</dbReference>
<keyword evidence="4" id="KW-1185">Reference proteome</keyword>
<gene>
    <name evidence="3" type="ORF">PHACADRAFT_210805</name>
</gene>
<keyword evidence="1" id="KW-1133">Transmembrane helix</keyword>
<dbReference type="Pfam" id="PF20152">
    <property type="entry name" value="DUF6534"/>
    <property type="match status" value="1"/>
</dbReference>
<dbReference type="RefSeq" id="XP_007397789.1">
    <property type="nucleotide sequence ID" value="XM_007397727.1"/>
</dbReference>
<feature type="transmembrane region" description="Helical" evidence="1">
    <location>
        <begin position="63"/>
        <end position="86"/>
    </location>
</feature>
<feature type="domain" description="DUF6534" evidence="2">
    <location>
        <begin position="161"/>
        <end position="246"/>
    </location>
</feature>
<dbReference type="Proteomes" id="UP000008370">
    <property type="component" value="Unassembled WGS sequence"/>
</dbReference>
<evidence type="ECO:0000256" key="1">
    <source>
        <dbReference type="SAM" id="Phobius"/>
    </source>
</evidence>
<dbReference type="GeneID" id="18913024"/>
<feature type="transmembrane region" description="Helical" evidence="1">
    <location>
        <begin position="221"/>
        <end position="242"/>
    </location>
</feature>
<proteinExistence type="predicted"/>